<sequence>MHARVGDHIVIKGHAVGEHDRDGEVIEIRGPGGEPPYVVRWTGSEAVTVVYPGPDAAIVHGGAPGRTP</sequence>
<dbReference type="AlphaFoldDB" id="A0A4R5CTL1"/>
<evidence type="ECO:0000259" key="1">
    <source>
        <dbReference type="Pfam" id="PF08940"/>
    </source>
</evidence>
<comment type="caution">
    <text evidence="2">The sequence shown here is derived from an EMBL/GenBank/DDBJ whole genome shotgun (WGS) entry which is preliminary data.</text>
</comment>
<keyword evidence="3" id="KW-1185">Reference proteome</keyword>
<gene>
    <name evidence="2" type="ORF">E1269_24030</name>
</gene>
<dbReference type="EMBL" id="SMKZ01000044">
    <property type="protein sequence ID" value="TDE01053.1"/>
    <property type="molecule type" value="Genomic_DNA"/>
</dbReference>
<organism evidence="2 3">
    <name type="scientific">Jiangella asiatica</name>
    <dbReference type="NCBI Taxonomy" id="2530372"/>
    <lineage>
        <taxon>Bacteria</taxon>
        <taxon>Bacillati</taxon>
        <taxon>Actinomycetota</taxon>
        <taxon>Actinomycetes</taxon>
        <taxon>Jiangellales</taxon>
        <taxon>Jiangellaceae</taxon>
        <taxon>Jiangella</taxon>
    </lineage>
</organism>
<dbReference type="RefSeq" id="WP_131899319.1">
    <property type="nucleotide sequence ID" value="NZ_SMKZ01000044.1"/>
</dbReference>
<dbReference type="Proteomes" id="UP000294739">
    <property type="component" value="Unassembled WGS sequence"/>
</dbReference>
<dbReference type="Pfam" id="PF08940">
    <property type="entry name" value="DUF1918"/>
    <property type="match status" value="1"/>
</dbReference>
<feature type="domain" description="DUF1918" evidence="1">
    <location>
        <begin position="1"/>
        <end position="58"/>
    </location>
</feature>
<dbReference type="InterPro" id="IPR015035">
    <property type="entry name" value="DUF1918"/>
</dbReference>
<accession>A0A4R5CTL1</accession>
<proteinExistence type="predicted"/>
<protein>
    <submittedName>
        <fullName evidence="2">DUF1918 domain-containing protein</fullName>
    </submittedName>
</protein>
<name>A0A4R5CTL1_9ACTN</name>
<evidence type="ECO:0000313" key="2">
    <source>
        <dbReference type="EMBL" id="TDE01053.1"/>
    </source>
</evidence>
<reference evidence="2 3" key="1">
    <citation type="submission" date="2019-03" db="EMBL/GenBank/DDBJ databases">
        <title>Draft genome sequences of novel Actinobacteria.</title>
        <authorList>
            <person name="Sahin N."/>
            <person name="Ay H."/>
            <person name="Saygin H."/>
        </authorList>
    </citation>
    <scope>NUCLEOTIDE SEQUENCE [LARGE SCALE GENOMIC DNA]</scope>
    <source>
        <strain evidence="2 3">5K138</strain>
    </source>
</reference>
<evidence type="ECO:0000313" key="3">
    <source>
        <dbReference type="Proteomes" id="UP000294739"/>
    </source>
</evidence>
<dbReference type="OrthoDB" id="4828144at2"/>
<dbReference type="InParanoid" id="A0A4R5CTL1"/>
<dbReference type="Gene3D" id="2.30.30.440">
    <property type="entry name" value="Domain of unknown function DUF1918"/>
    <property type="match status" value="1"/>
</dbReference>
<dbReference type="SUPFAM" id="SSF50118">
    <property type="entry name" value="Cell growth inhibitor/plasmid maintenance toxic component"/>
    <property type="match status" value="1"/>
</dbReference>